<keyword evidence="3" id="KW-0472">Membrane</keyword>
<feature type="transmembrane region" description="Helical" evidence="3">
    <location>
        <begin position="5"/>
        <end position="22"/>
    </location>
</feature>
<keyword evidence="3" id="KW-1133">Transmembrane helix</keyword>
<comment type="similarity">
    <text evidence="1 3">Belongs to the peptidase S26 family.</text>
</comment>
<feature type="domain" description="Peptidase S26" evidence="4">
    <location>
        <begin position="121"/>
        <end position="294"/>
    </location>
</feature>
<dbReference type="PRINTS" id="PR00727">
    <property type="entry name" value="LEADERPTASE"/>
</dbReference>
<reference evidence="6" key="1">
    <citation type="submission" date="2018-05" db="EMBL/GenBank/DDBJ databases">
        <title>Leptospira yasudae sp. nov. and Leptospira stimsonii sp. nov., two pathogenic species of the genus Leptospira isolated from environmental sources.</title>
        <authorList>
            <person name="Casanovas-Massana A."/>
            <person name="Hamond C."/>
            <person name="Santos L.A."/>
            <person name="Hacker K.P."/>
            <person name="Balassiano I."/>
            <person name="Medeiros M.A."/>
            <person name="Reis M.G."/>
            <person name="Ko A.I."/>
            <person name="Wunder E.A."/>
        </authorList>
    </citation>
    <scope>NUCLEOTIDE SEQUENCE [LARGE SCALE GENOMIC DNA]</scope>
    <source>
        <strain evidence="6">Yale</strain>
    </source>
</reference>
<dbReference type="GO" id="GO:0004252">
    <property type="term" value="F:serine-type endopeptidase activity"/>
    <property type="evidence" value="ECO:0007669"/>
    <property type="project" value="InterPro"/>
</dbReference>
<dbReference type="InterPro" id="IPR000223">
    <property type="entry name" value="Pept_S26A_signal_pept_1"/>
</dbReference>
<feature type="transmembrane region" description="Helical" evidence="3">
    <location>
        <begin position="57"/>
        <end position="76"/>
    </location>
</feature>
<dbReference type="InterPro" id="IPR036286">
    <property type="entry name" value="LexA/Signal_pep-like_sf"/>
</dbReference>
<comment type="caution">
    <text evidence="5">The sequence shown here is derived from an EMBL/GenBank/DDBJ whole genome shotgun (WGS) entry which is preliminary data.</text>
</comment>
<dbReference type="GO" id="GO:0009003">
    <property type="term" value="F:signal peptidase activity"/>
    <property type="evidence" value="ECO:0007669"/>
    <property type="project" value="UniProtKB-EC"/>
</dbReference>
<feature type="transmembrane region" description="Helical" evidence="3">
    <location>
        <begin position="28"/>
        <end position="50"/>
    </location>
</feature>
<organism evidence="5 6">
    <name type="scientific">Leptospira stimsonii</name>
    <dbReference type="NCBI Taxonomy" id="2202203"/>
    <lineage>
        <taxon>Bacteria</taxon>
        <taxon>Pseudomonadati</taxon>
        <taxon>Spirochaetota</taxon>
        <taxon>Spirochaetia</taxon>
        <taxon>Leptospirales</taxon>
        <taxon>Leptospiraceae</taxon>
        <taxon>Leptospira</taxon>
    </lineage>
</organism>
<dbReference type="InterPro" id="IPR019533">
    <property type="entry name" value="Peptidase_S26"/>
</dbReference>
<evidence type="ECO:0000256" key="3">
    <source>
        <dbReference type="RuleBase" id="RU362042"/>
    </source>
</evidence>
<dbReference type="Gene3D" id="2.10.109.10">
    <property type="entry name" value="Umud Fragment, subunit A"/>
    <property type="match status" value="1"/>
</dbReference>
<dbReference type="GO" id="GO:0006465">
    <property type="term" value="P:signal peptide processing"/>
    <property type="evidence" value="ECO:0007669"/>
    <property type="project" value="InterPro"/>
</dbReference>
<evidence type="ECO:0000256" key="2">
    <source>
        <dbReference type="ARBA" id="ARBA00019232"/>
    </source>
</evidence>
<dbReference type="PANTHER" id="PTHR43390">
    <property type="entry name" value="SIGNAL PEPTIDASE I"/>
    <property type="match status" value="1"/>
</dbReference>
<dbReference type="EC" id="3.4.21.89" evidence="3"/>
<comment type="catalytic activity">
    <reaction evidence="3">
        <text>Cleavage of hydrophobic, N-terminal signal or leader sequences from secreted and periplasmic proteins.</text>
        <dbReference type="EC" id="3.4.21.89"/>
    </reaction>
</comment>
<evidence type="ECO:0000256" key="1">
    <source>
        <dbReference type="ARBA" id="ARBA00009370"/>
    </source>
</evidence>
<dbReference type="RefSeq" id="WP_118969781.1">
    <property type="nucleotide sequence ID" value="NZ_QHCT01000005.1"/>
</dbReference>
<sequence length="343" mass="38995">MQRKVIGLFLNLIFPPFGFYFLKDRLLFWIFYGYALFAGLFVTVFTYILFENRSGKAALSFLIFCLLLSWGILIFATLVSIKKTRSTATRSFPSPYWFLPVTIFFLLLFGIALDELVKDRILKAKVQLSSGMAPDINVNDAFYITELFYKKELKRGDIIAYQNEESGTQSLGRIVGLPGETVLISEEETPDHFSITRLSVNGEKIPQESSEKKVTDFQSGLDPQERIVLLEVLGNRLVTILESKSNSGLLLFPKVQLAENEFYVLADNRDGSVDSRVLGPISFDKVVGKFAFTYLSSNQDRVPVKICEGNSDYFCSVKRLYKILMLGNVRWNYLGFDNSALRK</sequence>
<dbReference type="CDD" id="cd06530">
    <property type="entry name" value="S26_SPase_I"/>
    <property type="match status" value="1"/>
</dbReference>
<keyword evidence="3" id="KW-0378">Hydrolase</keyword>
<dbReference type="PANTHER" id="PTHR43390:SF1">
    <property type="entry name" value="CHLOROPLAST PROCESSING PEPTIDASE"/>
    <property type="match status" value="1"/>
</dbReference>
<dbReference type="GO" id="GO:0016020">
    <property type="term" value="C:membrane"/>
    <property type="evidence" value="ECO:0007669"/>
    <property type="project" value="UniProtKB-SubCell"/>
</dbReference>
<accession>A0A396YVL8</accession>
<name>A0A396YVL8_9LEPT</name>
<protein>
    <recommendedName>
        <fullName evidence="2 3">Signal peptidase I</fullName>
        <ecNumber evidence="3">3.4.21.89</ecNumber>
    </recommendedName>
</protein>
<dbReference type="Proteomes" id="UP000265798">
    <property type="component" value="Unassembled WGS sequence"/>
</dbReference>
<feature type="transmembrane region" description="Helical" evidence="3">
    <location>
        <begin position="96"/>
        <end position="117"/>
    </location>
</feature>
<dbReference type="NCBIfam" id="TIGR02227">
    <property type="entry name" value="sigpep_I_bact"/>
    <property type="match status" value="1"/>
</dbReference>
<proteinExistence type="inferred from homology"/>
<evidence type="ECO:0000313" key="5">
    <source>
        <dbReference type="EMBL" id="RHX87282.1"/>
    </source>
</evidence>
<dbReference type="SUPFAM" id="SSF51306">
    <property type="entry name" value="LexA/Signal peptidase"/>
    <property type="match status" value="1"/>
</dbReference>
<comment type="caution">
    <text evidence="3">Lacks conserved residue(s) required for the propagation of feature annotation.</text>
</comment>
<evidence type="ECO:0000313" key="6">
    <source>
        <dbReference type="Proteomes" id="UP000265798"/>
    </source>
</evidence>
<evidence type="ECO:0000259" key="4">
    <source>
        <dbReference type="Pfam" id="PF10502"/>
    </source>
</evidence>
<comment type="subcellular location">
    <subcellularLocation>
        <location evidence="3">Membrane</location>
        <topology evidence="3">Single-pass type II membrane protein</topology>
    </subcellularLocation>
</comment>
<dbReference type="AlphaFoldDB" id="A0A396YVL8"/>
<keyword evidence="3" id="KW-0812">Transmembrane</keyword>
<dbReference type="EMBL" id="QHCT01000005">
    <property type="protein sequence ID" value="RHX87282.1"/>
    <property type="molecule type" value="Genomic_DNA"/>
</dbReference>
<keyword evidence="3" id="KW-0645">Protease</keyword>
<dbReference type="OrthoDB" id="9802919at2"/>
<gene>
    <name evidence="5" type="primary">lepB</name>
    <name evidence="5" type="ORF">DLM75_17410</name>
</gene>
<dbReference type="Pfam" id="PF10502">
    <property type="entry name" value="Peptidase_S26"/>
    <property type="match status" value="1"/>
</dbReference>